<dbReference type="AlphaFoldDB" id="A0A5B8L484"/>
<sequence length="332" mass="35935">MNVRADTPSRKESAAAILHATDDNPVPPRARPGFMRSPDGKRLRYALFPAAGRPLKGTVIILTGRNECIEKYFETIGDLSRLGLWSAVMDWRGQGGSERLLRDPQRGHVDSFDDYVTDLDAFFGEVALPDCPGPFYILAHSTGALIALLAAPGLVNRVRRMVLSAPLLAFADLPFSMETLRKLSSLVYGLGFGTIYLGAGRRPAEPAPFSANKLTTDLARYARNTALYSQYPQLALGGPTAGWIRAACIAVERVTDPDFMRRIQVPSLLVAAGADKVVATGAIEAYATRLHSASLLTIDGARHELLQEADIYREQFLAAFSAFVPGTDSALG</sequence>
<evidence type="ECO:0000259" key="1">
    <source>
        <dbReference type="Pfam" id="PF12146"/>
    </source>
</evidence>
<dbReference type="KEGG" id="niy:FQ775_21765"/>
<dbReference type="GO" id="GO:0016787">
    <property type="term" value="F:hydrolase activity"/>
    <property type="evidence" value="ECO:0007669"/>
    <property type="project" value="UniProtKB-KW"/>
</dbReference>
<organism evidence="2 3">
    <name type="scientific">Nitratireductor mangrovi</name>
    <dbReference type="NCBI Taxonomy" id="2599600"/>
    <lineage>
        <taxon>Bacteria</taxon>
        <taxon>Pseudomonadati</taxon>
        <taxon>Pseudomonadota</taxon>
        <taxon>Alphaproteobacteria</taxon>
        <taxon>Hyphomicrobiales</taxon>
        <taxon>Phyllobacteriaceae</taxon>
        <taxon>Nitratireductor</taxon>
    </lineage>
</organism>
<dbReference type="InterPro" id="IPR029058">
    <property type="entry name" value="AB_hydrolase_fold"/>
</dbReference>
<keyword evidence="2" id="KW-0378">Hydrolase</keyword>
<proteinExistence type="predicted"/>
<dbReference type="RefSeq" id="WP_146301421.1">
    <property type="nucleotide sequence ID" value="NZ_CP042301.2"/>
</dbReference>
<evidence type="ECO:0000313" key="3">
    <source>
        <dbReference type="Proteomes" id="UP000321389"/>
    </source>
</evidence>
<evidence type="ECO:0000313" key="2">
    <source>
        <dbReference type="EMBL" id="QDZ02786.1"/>
    </source>
</evidence>
<dbReference type="Gene3D" id="3.40.50.1820">
    <property type="entry name" value="alpha/beta hydrolase"/>
    <property type="match status" value="1"/>
</dbReference>
<dbReference type="InterPro" id="IPR051044">
    <property type="entry name" value="MAG_DAG_Lipase"/>
</dbReference>
<reference evidence="2" key="1">
    <citation type="submission" date="2020-04" db="EMBL/GenBank/DDBJ databases">
        <title>Nitratireductor sp. nov. isolated from mangrove soil.</title>
        <authorList>
            <person name="Ye Y."/>
        </authorList>
    </citation>
    <scope>NUCLEOTIDE SEQUENCE</scope>
    <source>
        <strain evidence="2">SY7</strain>
    </source>
</reference>
<feature type="domain" description="Serine aminopeptidase S33" evidence="1">
    <location>
        <begin position="55"/>
        <end position="310"/>
    </location>
</feature>
<dbReference type="Proteomes" id="UP000321389">
    <property type="component" value="Chromosome"/>
</dbReference>
<dbReference type="SUPFAM" id="SSF53474">
    <property type="entry name" value="alpha/beta-Hydrolases"/>
    <property type="match status" value="1"/>
</dbReference>
<name>A0A5B8L484_9HYPH</name>
<keyword evidence="3" id="KW-1185">Reference proteome</keyword>
<protein>
    <submittedName>
        <fullName evidence="2">Alpha/beta hydrolase</fullName>
    </submittedName>
</protein>
<dbReference type="Pfam" id="PF12146">
    <property type="entry name" value="Hydrolase_4"/>
    <property type="match status" value="1"/>
</dbReference>
<accession>A0A5B8L484</accession>
<dbReference type="OrthoDB" id="9788260at2"/>
<gene>
    <name evidence="2" type="ORF">FQ775_21765</name>
</gene>
<dbReference type="EMBL" id="CP042301">
    <property type="protein sequence ID" value="QDZ02786.1"/>
    <property type="molecule type" value="Genomic_DNA"/>
</dbReference>
<dbReference type="PANTHER" id="PTHR11614">
    <property type="entry name" value="PHOSPHOLIPASE-RELATED"/>
    <property type="match status" value="1"/>
</dbReference>
<dbReference type="InterPro" id="IPR022742">
    <property type="entry name" value="Hydrolase_4"/>
</dbReference>